<comment type="subcellular location">
    <subcellularLocation>
        <location evidence="1">Membrane</location>
        <topology evidence="1">Multi-pass membrane protein</topology>
    </subcellularLocation>
</comment>
<dbReference type="SUPFAM" id="SSF103506">
    <property type="entry name" value="Mitochondrial carrier"/>
    <property type="match status" value="1"/>
</dbReference>
<dbReference type="AlphaFoldDB" id="A0A0J7K9M5"/>
<evidence type="ECO:0000256" key="4">
    <source>
        <dbReference type="ARBA" id="ARBA00023136"/>
    </source>
</evidence>
<feature type="repeat" description="Solcar" evidence="5">
    <location>
        <begin position="19"/>
        <end position="103"/>
    </location>
</feature>
<dbReference type="Gene3D" id="1.50.40.10">
    <property type="entry name" value="Mitochondrial carrier domain"/>
    <property type="match status" value="1"/>
</dbReference>
<evidence type="ECO:0000313" key="7">
    <source>
        <dbReference type="EMBL" id="KMQ86936.1"/>
    </source>
</evidence>
<reference evidence="7 8" key="1">
    <citation type="submission" date="2015-04" db="EMBL/GenBank/DDBJ databases">
        <title>Lasius niger genome sequencing.</title>
        <authorList>
            <person name="Konorov E.A."/>
            <person name="Nikitin M.A."/>
            <person name="Kirill M.V."/>
            <person name="Chang P."/>
        </authorList>
    </citation>
    <scope>NUCLEOTIDE SEQUENCE [LARGE SCALE GENOMIC DNA]</scope>
    <source>
        <tissue evidence="7">Whole</tissue>
    </source>
</reference>
<dbReference type="PaxDb" id="67767-A0A0J7K9M5"/>
<comment type="similarity">
    <text evidence="2 6">Belongs to the mitochondrial carrier (TC 2.A.29) family.</text>
</comment>
<evidence type="ECO:0000256" key="2">
    <source>
        <dbReference type="ARBA" id="ARBA00006375"/>
    </source>
</evidence>
<name>A0A0J7K9M5_LASNI</name>
<evidence type="ECO:0000313" key="8">
    <source>
        <dbReference type="Proteomes" id="UP000036403"/>
    </source>
</evidence>
<evidence type="ECO:0000256" key="1">
    <source>
        <dbReference type="ARBA" id="ARBA00004141"/>
    </source>
</evidence>
<protein>
    <submittedName>
        <fullName evidence="7">Solute carrier family 25 member 38</fullName>
    </submittedName>
</protein>
<dbReference type="GO" id="GO:0005739">
    <property type="term" value="C:mitochondrion"/>
    <property type="evidence" value="ECO:0007669"/>
    <property type="project" value="TreeGrafter"/>
</dbReference>
<sequence>GVDTLLKTNSLFVGATSDSPVPVHFGCGILAGILASVVTQPPDVVKTKMQLYPNEFNGICRATFLVYKKYGVLGYFKGIVPRMLRRTLMTTMAWTVYEQDVYSNLVKKFHAFSNAFHSYEEKTQSHLSFKY</sequence>
<feature type="non-terminal residue" evidence="7">
    <location>
        <position position="1"/>
    </location>
</feature>
<dbReference type="PANTHER" id="PTHR46181">
    <property type="entry name" value="MITOCHONDRIAL GLYCINE TRANSPORTER"/>
    <property type="match status" value="1"/>
</dbReference>
<dbReference type="OrthoDB" id="1924968at2759"/>
<dbReference type="GO" id="GO:1904983">
    <property type="term" value="P:glycine import into mitochondrion"/>
    <property type="evidence" value="ECO:0007669"/>
    <property type="project" value="TreeGrafter"/>
</dbReference>
<dbReference type="Proteomes" id="UP000036403">
    <property type="component" value="Unassembled WGS sequence"/>
</dbReference>
<dbReference type="GO" id="GO:0016020">
    <property type="term" value="C:membrane"/>
    <property type="evidence" value="ECO:0007669"/>
    <property type="project" value="UniProtKB-SubCell"/>
</dbReference>
<evidence type="ECO:0000256" key="6">
    <source>
        <dbReference type="RuleBase" id="RU000488"/>
    </source>
</evidence>
<proteinExistence type="inferred from homology"/>
<gene>
    <name evidence="7" type="ORF">RF55_13940</name>
</gene>
<dbReference type="EMBL" id="LBMM01011254">
    <property type="protein sequence ID" value="KMQ86936.1"/>
    <property type="molecule type" value="Genomic_DNA"/>
</dbReference>
<keyword evidence="4 5" id="KW-0472">Membrane</keyword>
<dbReference type="InterPro" id="IPR018108">
    <property type="entry name" value="MCP_transmembrane"/>
</dbReference>
<dbReference type="Pfam" id="PF00153">
    <property type="entry name" value="Mito_carr"/>
    <property type="match status" value="1"/>
</dbReference>
<comment type="caution">
    <text evidence="7">The sequence shown here is derived from an EMBL/GenBank/DDBJ whole genome shotgun (WGS) entry which is preliminary data.</text>
</comment>
<accession>A0A0J7K9M5</accession>
<keyword evidence="6" id="KW-0813">Transport</keyword>
<keyword evidence="8" id="KW-1185">Reference proteome</keyword>
<dbReference type="PANTHER" id="PTHR46181:SF3">
    <property type="entry name" value="MITOCHONDRIAL GLYCINE TRANSPORTER"/>
    <property type="match status" value="1"/>
</dbReference>
<dbReference type="GO" id="GO:0015187">
    <property type="term" value="F:glycine transmembrane transporter activity"/>
    <property type="evidence" value="ECO:0007669"/>
    <property type="project" value="TreeGrafter"/>
</dbReference>
<organism evidence="7 8">
    <name type="scientific">Lasius niger</name>
    <name type="common">Black garden ant</name>
    <dbReference type="NCBI Taxonomy" id="67767"/>
    <lineage>
        <taxon>Eukaryota</taxon>
        <taxon>Metazoa</taxon>
        <taxon>Ecdysozoa</taxon>
        <taxon>Arthropoda</taxon>
        <taxon>Hexapoda</taxon>
        <taxon>Insecta</taxon>
        <taxon>Pterygota</taxon>
        <taxon>Neoptera</taxon>
        <taxon>Endopterygota</taxon>
        <taxon>Hymenoptera</taxon>
        <taxon>Apocrita</taxon>
        <taxon>Aculeata</taxon>
        <taxon>Formicoidea</taxon>
        <taxon>Formicidae</taxon>
        <taxon>Formicinae</taxon>
        <taxon>Lasius</taxon>
        <taxon>Lasius</taxon>
    </lineage>
</organism>
<keyword evidence="3 5" id="KW-0812">Transmembrane</keyword>
<evidence type="ECO:0000256" key="3">
    <source>
        <dbReference type="ARBA" id="ARBA00022692"/>
    </source>
</evidence>
<dbReference type="STRING" id="67767.A0A0J7K9M5"/>
<dbReference type="InterPro" id="IPR023395">
    <property type="entry name" value="MCP_dom_sf"/>
</dbReference>
<dbReference type="PROSITE" id="PS50920">
    <property type="entry name" value="SOLCAR"/>
    <property type="match status" value="1"/>
</dbReference>
<evidence type="ECO:0000256" key="5">
    <source>
        <dbReference type="PROSITE-ProRule" id="PRU00282"/>
    </source>
</evidence>